<evidence type="ECO:0000313" key="3">
    <source>
        <dbReference type="Proteomes" id="UP000076794"/>
    </source>
</evidence>
<dbReference type="KEGG" id="ido:I598_1111"/>
<keyword evidence="2" id="KW-0560">Oxidoreductase</keyword>
<dbReference type="PANTHER" id="PTHR43162:SF1">
    <property type="entry name" value="PRESTALK A DIFFERENTIATION PROTEIN A"/>
    <property type="match status" value="1"/>
</dbReference>
<organism evidence="2 3">
    <name type="scientific">Isoptericola dokdonensis DS-3</name>
    <dbReference type="NCBI Taxonomy" id="1300344"/>
    <lineage>
        <taxon>Bacteria</taxon>
        <taxon>Bacillati</taxon>
        <taxon>Actinomycetota</taxon>
        <taxon>Actinomycetes</taxon>
        <taxon>Micrococcales</taxon>
        <taxon>Promicromonosporaceae</taxon>
        <taxon>Isoptericola</taxon>
    </lineage>
</organism>
<dbReference type="STRING" id="1300344.I598_1111"/>
<dbReference type="Gene3D" id="3.40.50.720">
    <property type="entry name" value="NAD(P)-binding Rossmann-like Domain"/>
    <property type="match status" value="1"/>
</dbReference>
<reference evidence="2 3" key="1">
    <citation type="submission" date="2016-01" db="EMBL/GenBank/DDBJ databases">
        <title>Complete genome sequence of a soil Actinobacterium, Isoptericola dokdonensis DS-3.</title>
        <authorList>
            <person name="Kwon S.-K."/>
            <person name="Kim J.F."/>
        </authorList>
    </citation>
    <scope>NUCLEOTIDE SEQUENCE [LARGE SCALE GENOMIC DNA]</scope>
    <source>
        <strain evidence="2 3">DS-3</strain>
    </source>
</reference>
<gene>
    <name evidence="2" type="primary">azoB_1</name>
    <name evidence="2" type="ORF">I598_1111</name>
</gene>
<dbReference type="RefSeq" id="WP_068202001.1">
    <property type="nucleotide sequence ID" value="NZ_CP014209.1"/>
</dbReference>
<evidence type="ECO:0000256" key="1">
    <source>
        <dbReference type="SAM" id="MobiDB-lite"/>
    </source>
</evidence>
<dbReference type="Proteomes" id="UP000076794">
    <property type="component" value="Chromosome"/>
</dbReference>
<accession>A0A161IK65</accession>
<dbReference type="InterPro" id="IPR051604">
    <property type="entry name" value="Ergot_Alk_Oxidoreductase"/>
</dbReference>
<dbReference type="Gene3D" id="3.90.25.10">
    <property type="entry name" value="UDP-galactose 4-epimerase, domain 1"/>
    <property type="match status" value="1"/>
</dbReference>
<dbReference type="InterPro" id="IPR036291">
    <property type="entry name" value="NAD(P)-bd_dom_sf"/>
</dbReference>
<dbReference type="SUPFAM" id="SSF51735">
    <property type="entry name" value="NAD(P)-binding Rossmann-fold domains"/>
    <property type="match status" value="1"/>
</dbReference>
<name>A0A161IK65_9MICO</name>
<dbReference type="OrthoDB" id="3243290at2"/>
<proteinExistence type="predicted"/>
<protein>
    <submittedName>
        <fullName evidence="2">NAD(P)H azoreductase</fullName>
        <ecNumber evidence="2">1.7.-.-</ecNumber>
    </submittedName>
</protein>
<keyword evidence="3" id="KW-1185">Reference proteome</keyword>
<dbReference type="AlphaFoldDB" id="A0A161IK65"/>
<dbReference type="GO" id="GO:0016491">
    <property type="term" value="F:oxidoreductase activity"/>
    <property type="evidence" value="ECO:0007669"/>
    <property type="project" value="UniProtKB-KW"/>
</dbReference>
<feature type="region of interest" description="Disordered" evidence="1">
    <location>
        <begin position="1"/>
        <end position="23"/>
    </location>
</feature>
<sequence length="305" mass="32315">MSTQSTRSTPSTRSVHDGVVTGRGTVTVLGATGRSGRRVADRLDALGVPVRRASRTGTPRFDWDDESTWPPLLDGASAVYVAYAPDLAIPGAPETVTRLARLAHDLGVRRLVLLTGRGETEAQRAEQLVADAFPDRTVLRCAFFAQNFSESFLLDPLLEGTLALPVGELTEPFVDLEDVAEVAVAALTRDGHAGAVHELTGPRSLTFAAAVAELAAASRRDLTFVPITLDEFTTALADLGLPGDVVDLLRYLFTEVLDGRGSRTTDGVRAAIGRGATDFREYAVRDAAVWAPGAQLVPGPGRVGS</sequence>
<dbReference type="PATRIC" id="fig|1300344.3.peg.1118"/>
<dbReference type="EC" id="1.7.-.-" evidence="2"/>
<evidence type="ECO:0000313" key="2">
    <source>
        <dbReference type="EMBL" id="ANC30680.1"/>
    </source>
</evidence>
<dbReference type="EMBL" id="CP014209">
    <property type="protein sequence ID" value="ANC30680.1"/>
    <property type="molecule type" value="Genomic_DNA"/>
</dbReference>
<dbReference type="PANTHER" id="PTHR43162">
    <property type="match status" value="1"/>
</dbReference>